<dbReference type="InterPro" id="IPR025898">
    <property type="entry name" value="Tc3_transposase_DNA-bd_dom"/>
</dbReference>
<keyword evidence="3" id="KW-1185">Reference proteome</keyword>
<reference evidence="2" key="2">
    <citation type="journal article" date="2023" name="Microbiol Resour">
        <title>Decontamination and Annotation of the Draft Genome Sequence of the Oomycete Lagenidium giganteum ARSEF 373.</title>
        <authorList>
            <person name="Morgan W.R."/>
            <person name="Tartar A."/>
        </authorList>
    </citation>
    <scope>NUCLEOTIDE SEQUENCE</scope>
    <source>
        <strain evidence="2">ARSEF 373</strain>
    </source>
</reference>
<sequence>MPLGTTLTPLERDQILALRGTGASAREIAKQLSRSKTAVLNFLKHPEQYATTKRSGRRRSLAPEQEARLRLALTDNPELGSKSAEDIKREFALPLGVRRIQQLLAAWRSEARRARDVARLEPRWNIDDGAKASEDGDPAMGLLPPQILLLPDSSFVLPTQGLLSAPTTDSRADADADASAAMQLAIDEGHDADLFLSADQPRRGDVRNSLDDVESCCSDDAGSIVNDGPTEAYL</sequence>
<comment type="caution">
    <text evidence="2">The sequence shown here is derived from an EMBL/GenBank/DDBJ whole genome shotgun (WGS) entry which is preliminary data.</text>
</comment>
<dbReference type="Pfam" id="PF11427">
    <property type="entry name" value="HTH_Tnp_Tc3_1"/>
    <property type="match status" value="1"/>
</dbReference>
<organism evidence="2 3">
    <name type="scientific">Lagenidium giganteum</name>
    <dbReference type="NCBI Taxonomy" id="4803"/>
    <lineage>
        <taxon>Eukaryota</taxon>
        <taxon>Sar</taxon>
        <taxon>Stramenopiles</taxon>
        <taxon>Oomycota</taxon>
        <taxon>Peronosporomycetes</taxon>
        <taxon>Pythiales</taxon>
        <taxon>Pythiaceae</taxon>
    </lineage>
</organism>
<dbReference type="InterPro" id="IPR009057">
    <property type="entry name" value="Homeodomain-like_sf"/>
</dbReference>
<evidence type="ECO:0000259" key="1">
    <source>
        <dbReference type="Pfam" id="PF11427"/>
    </source>
</evidence>
<proteinExistence type="predicted"/>
<accession>A0AAV2YLW5</accession>
<protein>
    <recommendedName>
        <fullName evidence="1">Tc3 transposase DNA binding domain-containing protein</fullName>
    </recommendedName>
</protein>
<dbReference type="SUPFAM" id="SSF46689">
    <property type="entry name" value="Homeodomain-like"/>
    <property type="match status" value="1"/>
</dbReference>
<gene>
    <name evidence="2" type="ORF">N0F65_002979</name>
</gene>
<dbReference type="AlphaFoldDB" id="A0AAV2YLW5"/>
<evidence type="ECO:0000313" key="3">
    <source>
        <dbReference type="Proteomes" id="UP001146120"/>
    </source>
</evidence>
<reference evidence="2" key="1">
    <citation type="submission" date="2022-11" db="EMBL/GenBank/DDBJ databases">
        <authorList>
            <person name="Morgan W.R."/>
            <person name="Tartar A."/>
        </authorList>
    </citation>
    <scope>NUCLEOTIDE SEQUENCE</scope>
    <source>
        <strain evidence="2">ARSEF 373</strain>
    </source>
</reference>
<dbReference type="EMBL" id="DAKRPA010000219">
    <property type="protein sequence ID" value="DAZ95085.1"/>
    <property type="molecule type" value="Genomic_DNA"/>
</dbReference>
<dbReference type="GO" id="GO:0003677">
    <property type="term" value="F:DNA binding"/>
    <property type="evidence" value="ECO:0007669"/>
    <property type="project" value="InterPro"/>
</dbReference>
<name>A0AAV2YLW5_9STRA</name>
<feature type="domain" description="Tc3 transposase DNA binding" evidence="1">
    <location>
        <begin position="4"/>
        <end position="52"/>
    </location>
</feature>
<dbReference type="Proteomes" id="UP001146120">
    <property type="component" value="Unassembled WGS sequence"/>
</dbReference>
<dbReference type="Gene3D" id="1.10.10.60">
    <property type="entry name" value="Homeodomain-like"/>
    <property type="match status" value="1"/>
</dbReference>
<evidence type="ECO:0000313" key="2">
    <source>
        <dbReference type="EMBL" id="DAZ95085.1"/>
    </source>
</evidence>